<accession>R7ZXL8</accession>
<dbReference type="EC" id="2.7.1.24" evidence="5 6"/>
<keyword evidence="3 5" id="KW-0067">ATP-binding</keyword>
<dbReference type="Proteomes" id="UP000013909">
    <property type="component" value="Unassembled WGS sequence"/>
</dbReference>
<dbReference type="HAMAP" id="MF_00376">
    <property type="entry name" value="Dephospho_CoA_kinase"/>
    <property type="match status" value="1"/>
</dbReference>
<dbReference type="CDD" id="cd02022">
    <property type="entry name" value="DPCK"/>
    <property type="match status" value="1"/>
</dbReference>
<evidence type="ECO:0000256" key="5">
    <source>
        <dbReference type="HAMAP-Rule" id="MF_00376"/>
    </source>
</evidence>
<keyword evidence="8" id="KW-1185">Reference proteome</keyword>
<dbReference type="Pfam" id="PF01121">
    <property type="entry name" value="CoaE"/>
    <property type="match status" value="1"/>
</dbReference>
<proteinExistence type="inferred from homology"/>
<evidence type="ECO:0000256" key="6">
    <source>
        <dbReference type="NCBIfam" id="TIGR00152"/>
    </source>
</evidence>
<evidence type="ECO:0000256" key="1">
    <source>
        <dbReference type="ARBA" id="ARBA00009018"/>
    </source>
</evidence>
<keyword evidence="5" id="KW-0963">Cytoplasm</keyword>
<comment type="pathway">
    <text evidence="5">Cofactor biosynthesis; coenzyme A biosynthesis; CoA from (R)-pantothenate: step 5/5.</text>
</comment>
<dbReference type="InterPro" id="IPR001977">
    <property type="entry name" value="Depp_CoAkinase"/>
</dbReference>
<feature type="binding site" evidence="5">
    <location>
        <begin position="9"/>
        <end position="14"/>
    </location>
    <ligand>
        <name>ATP</name>
        <dbReference type="ChEBI" id="CHEBI:30616"/>
    </ligand>
</feature>
<dbReference type="GO" id="GO:0015937">
    <property type="term" value="P:coenzyme A biosynthetic process"/>
    <property type="evidence" value="ECO:0007669"/>
    <property type="project" value="UniProtKB-UniRule"/>
</dbReference>
<dbReference type="Gene3D" id="3.40.50.300">
    <property type="entry name" value="P-loop containing nucleotide triphosphate hydrolases"/>
    <property type="match status" value="1"/>
</dbReference>
<keyword evidence="5 7" id="KW-0808">Transferase</keyword>
<dbReference type="SUPFAM" id="SSF52540">
    <property type="entry name" value="P-loop containing nucleoside triphosphate hydrolases"/>
    <property type="match status" value="1"/>
</dbReference>
<keyword evidence="4 5" id="KW-0173">Coenzyme A biosynthesis</keyword>
<organism evidence="7 8">
    <name type="scientific">Lunatimonas lonarensis</name>
    <dbReference type="NCBI Taxonomy" id="1232681"/>
    <lineage>
        <taxon>Bacteria</taxon>
        <taxon>Pseudomonadati</taxon>
        <taxon>Bacteroidota</taxon>
        <taxon>Cytophagia</taxon>
        <taxon>Cytophagales</taxon>
        <taxon>Cyclobacteriaceae</taxon>
    </lineage>
</organism>
<comment type="function">
    <text evidence="5">Catalyzes the phosphorylation of the 3'-hydroxyl group of dephosphocoenzyme A to form coenzyme A.</text>
</comment>
<evidence type="ECO:0000256" key="3">
    <source>
        <dbReference type="ARBA" id="ARBA00022840"/>
    </source>
</evidence>
<comment type="subcellular location">
    <subcellularLocation>
        <location evidence="5">Cytoplasm</location>
    </subcellularLocation>
</comment>
<dbReference type="GO" id="GO:0005737">
    <property type="term" value="C:cytoplasm"/>
    <property type="evidence" value="ECO:0007669"/>
    <property type="project" value="UniProtKB-SubCell"/>
</dbReference>
<dbReference type="NCBIfam" id="TIGR00152">
    <property type="entry name" value="dephospho-CoA kinase"/>
    <property type="match status" value="1"/>
</dbReference>
<evidence type="ECO:0000313" key="8">
    <source>
        <dbReference type="Proteomes" id="UP000013909"/>
    </source>
</evidence>
<sequence length="193" mass="21975">MVGITGGIGAGKTLVTKLFALLGVPVYRADDRAKWLMTNHPPLKQQILAAFGAESFLSDGSLNRPFLASRVFSDPSNTEVINKLVHPCVEEDFKKWTESQPYPYVLKEAALLFESGSYRSLDKIITVTAPESLRVFRVLIRDPHRSKSDIEKIMERQWPEQQKKENADFIIENDERIMVIPQVLKIHQLLMQP</sequence>
<dbReference type="PANTHER" id="PTHR10695:SF46">
    <property type="entry name" value="BIFUNCTIONAL COENZYME A SYNTHASE-RELATED"/>
    <property type="match status" value="1"/>
</dbReference>
<evidence type="ECO:0000313" key="7">
    <source>
        <dbReference type="EMBL" id="EON78758.1"/>
    </source>
</evidence>
<dbReference type="PATRIC" id="fig|1288963.3.peg.651"/>
<dbReference type="InterPro" id="IPR027417">
    <property type="entry name" value="P-loop_NTPase"/>
</dbReference>
<dbReference type="AlphaFoldDB" id="R7ZXL8"/>
<dbReference type="PANTHER" id="PTHR10695">
    <property type="entry name" value="DEPHOSPHO-COA KINASE-RELATED"/>
    <property type="match status" value="1"/>
</dbReference>
<comment type="caution">
    <text evidence="7">The sequence shown here is derived from an EMBL/GenBank/DDBJ whole genome shotgun (WGS) entry which is preliminary data.</text>
</comment>
<dbReference type="EMBL" id="AQHR01000022">
    <property type="protein sequence ID" value="EON78758.1"/>
    <property type="molecule type" value="Genomic_DNA"/>
</dbReference>
<keyword evidence="2 5" id="KW-0547">Nucleotide-binding</keyword>
<keyword evidence="5 7" id="KW-0418">Kinase</keyword>
<name>R7ZXL8_9BACT</name>
<dbReference type="PROSITE" id="PS51219">
    <property type="entry name" value="DPCK"/>
    <property type="match status" value="1"/>
</dbReference>
<protein>
    <recommendedName>
        <fullName evidence="5 6">Dephospho-CoA kinase</fullName>
        <ecNumber evidence="5 6">2.7.1.24</ecNumber>
    </recommendedName>
    <alternativeName>
        <fullName evidence="5">Dephosphocoenzyme A kinase</fullName>
    </alternativeName>
</protein>
<evidence type="ECO:0000256" key="2">
    <source>
        <dbReference type="ARBA" id="ARBA00022741"/>
    </source>
</evidence>
<dbReference type="GO" id="GO:0004140">
    <property type="term" value="F:dephospho-CoA kinase activity"/>
    <property type="evidence" value="ECO:0007669"/>
    <property type="project" value="UniProtKB-UniRule"/>
</dbReference>
<gene>
    <name evidence="5" type="primary">coaE</name>
    <name evidence="7" type="ORF">ADIS_0655</name>
</gene>
<reference evidence="7 8" key="1">
    <citation type="submission" date="2013-02" db="EMBL/GenBank/DDBJ databases">
        <title>A novel strain isolated from Lonar lake, Maharashtra, India.</title>
        <authorList>
            <person name="Singh A."/>
        </authorList>
    </citation>
    <scope>NUCLEOTIDE SEQUENCE [LARGE SCALE GENOMIC DNA]</scope>
    <source>
        <strain evidence="7 8">AK24</strain>
    </source>
</reference>
<dbReference type="UniPathway" id="UPA00241">
    <property type="reaction ID" value="UER00356"/>
</dbReference>
<evidence type="ECO:0000256" key="4">
    <source>
        <dbReference type="ARBA" id="ARBA00022993"/>
    </source>
</evidence>
<comment type="similarity">
    <text evidence="1 5">Belongs to the CoaE family.</text>
</comment>
<dbReference type="STRING" id="1232681.ADIS_0655"/>
<dbReference type="GO" id="GO:0005524">
    <property type="term" value="F:ATP binding"/>
    <property type="evidence" value="ECO:0007669"/>
    <property type="project" value="UniProtKB-UniRule"/>
</dbReference>
<comment type="catalytic activity">
    <reaction evidence="5">
        <text>3'-dephospho-CoA + ATP = ADP + CoA + H(+)</text>
        <dbReference type="Rhea" id="RHEA:18245"/>
        <dbReference type="ChEBI" id="CHEBI:15378"/>
        <dbReference type="ChEBI" id="CHEBI:30616"/>
        <dbReference type="ChEBI" id="CHEBI:57287"/>
        <dbReference type="ChEBI" id="CHEBI:57328"/>
        <dbReference type="ChEBI" id="CHEBI:456216"/>
        <dbReference type="EC" id="2.7.1.24"/>
    </reaction>
</comment>